<feature type="signal peptide" evidence="2">
    <location>
        <begin position="1"/>
        <end position="21"/>
    </location>
</feature>
<keyword evidence="2" id="KW-0732">Signal</keyword>
<accession>A0ABP0G8N3</accession>
<evidence type="ECO:0000256" key="1">
    <source>
        <dbReference type="SAM" id="MobiDB-lite"/>
    </source>
</evidence>
<feature type="compositionally biased region" description="Basic and acidic residues" evidence="1">
    <location>
        <begin position="330"/>
        <end position="351"/>
    </location>
</feature>
<comment type="caution">
    <text evidence="3">The sequence shown here is derived from an EMBL/GenBank/DDBJ whole genome shotgun (WGS) entry which is preliminary data.</text>
</comment>
<sequence>MLIKTLIGFVLLILMTHQTTGSLKDWLKKVAKQYKPGSQKSKDLVKGVVEGYHGYLNNNYKCQQQACKAIGPSPIRTMIGRAAFAEESDTVQDVFAWARGPTIKPFRFKVRVMAVDRKGFEYTVTRVDSTSRLFKGWLAPIGLYWTTKDRERLEKTTTIGEDWAGETFQVPPIVWFARPAILESSSNVFTVLGREVHLSGVQKLLHDASNGEFPVTQTTSSEVPFELTIRGDIVYLDDDVTFQGLKKMEIYARKLLSNGKVLNLTAPTVCDEIDGSSCIYHERASDGSDGVNGKPGIGSPTVDIYLYELQGNVKVFTQASQGTKGQDGGDGNRGDDNHGRSPDLTREEACKDMPPLSQLGRSNPGPPGGHGGDGKEAGSSGNGGGALKVTLDVMNATGKFTLDQFAGKGGEPGENGYWGEGGSGGSGGCTVVCFSLPYDYGQSKPPDPCAYRPQGPSGAAGQDGFAVNPVPHWGNDGIVEDSSLNKVESVKTWFKDDISLLSIIQRRGESLFLRNKMSEALEDFVFINSVTDEDSEINQRVSVLINAIEQGFDYYGNTKQYAPDLDWFNLHDRVTTSLKSGQSFEDTYNKVTDKIEDFSQVQDIVRSVVTDSNNKAKQQLQYQQKDLTSRKSLYIKAIKTLETRMDITMEDTKYQVQKTIAAKKSKSALESFFENPMNFLDLISSVGGYVTSLADGNALLALTNAEKAIKLFDKDDKPKCKIPTIKQATDTMNKRLVFGYKYKNVGPENLDFSKMDVSAVPVIMRSDLGKNKLQLSQEFSCLIGDGSGALKNLIDNFFMDAGLRITQIDQLINIDIKLKSILHQLDIIQQSQHSLDVNFDRESDATALSTKMQFTDLLFNLYQQQEAEIMSALYELSKAYQFVSLWNFDIMGKYVNNFGDRVMTKNLGSLDGMFQLQSILGSLESERYSFLDYVSSDSGPASHTFNAVWKFHKDTDPIVFKSLEDNGQFTLKLEVDPNDETIAGCANCYNGRLISMYIELSGKSQQSYVPSIVYVRVVHLGDSSFLSPGTDGAGKTVVRLQQTPEDVAGGNVMTFDMEKPVSSKIDPALKQIFANDGNKFCEDVAKPSDFFGGRSCKSPYATYTVVVPKGDHACSLDPDNWVDGSNCKGLDLTQFDTVRVYTRIKSWSNYAPENKIISMKTAGKFK</sequence>
<name>A0ABP0G8N3_CLALP</name>
<dbReference type="EMBL" id="CAWYQH010000103">
    <property type="protein sequence ID" value="CAK8686984.1"/>
    <property type="molecule type" value="Genomic_DNA"/>
</dbReference>
<dbReference type="Proteomes" id="UP001642483">
    <property type="component" value="Unassembled WGS sequence"/>
</dbReference>
<evidence type="ECO:0000313" key="3">
    <source>
        <dbReference type="EMBL" id="CAK8686984.1"/>
    </source>
</evidence>
<proteinExistence type="predicted"/>
<evidence type="ECO:0000256" key="2">
    <source>
        <dbReference type="SAM" id="SignalP"/>
    </source>
</evidence>
<keyword evidence="4" id="KW-1185">Reference proteome</keyword>
<evidence type="ECO:0000313" key="4">
    <source>
        <dbReference type="Proteomes" id="UP001642483"/>
    </source>
</evidence>
<organism evidence="3 4">
    <name type="scientific">Clavelina lepadiformis</name>
    <name type="common">Light-bulb sea squirt</name>
    <name type="synonym">Ascidia lepadiformis</name>
    <dbReference type="NCBI Taxonomy" id="159417"/>
    <lineage>
        <taxon>Eukaryota</taxon>
        <taxon>Metazoa</taxon>
        <taxon>Chordata</taxon>
        <taxon>Tunicata</taxon>
        <taxon>Ascidiacea</taxon>
        <taxon>Aplousobranchia</taxon>
        <taxon>Clavelinidae</taxon>
        <taxon>Clavelina</taxon>
    </lineage>
</organism>
<feature type="chain" id="PRO_5045078827" evidence="2">
    <location>
        <begin position="22"/>
        <end position="1166"/>
    </location>
</feature>
<reference evidence="3 4" key="1">
    <citation type="submission" date="2024-02" db="EMBL/GenBank/DDBJ databases">
        <authorList>
            <person name="Daric V."/>
            <person name="Darras S."/>
        </authorList>
    </citation>
    <scope>NUCLEOTIDE SEQUENCE [LARGE SCALE GENOMIC DNA]</scope>
</reference>
<protein>
    <submittedName>
        <fullName evidence="3">Uncharacterized protein</fullName>
    </submittedName>
</protein>
<gene>
    <name evidence="3" type="ORF">CVLEPA_LOCUS19017</name>
</gene>
<feature type="region of interest" description="Disordered" evidence="1">
    <location>
        <begin position="319"/>
        <end position="386"/>
    </location>
</feature>